<dbReference type="PATRIC" id="fig|291169.3.peg.2425"/>
<keyword evidence="3" id="KW-1185">Reference proteome</keyword>
<dbReference type="Proteomes" id="UP000094379">
    <property type="component" value="Unassembled WGS sequence"/>
</dbReference>
<dbReference type="EMBL" id="MCRI01000037">
    <property type="protein sequence ID" value="ODN65839.1"/>
    <property type="molecule type" value="Genomic_DNA"/>
</dbReference>
<dbReference type="RefSeq" id="WP_069296795.1">
    <property type="nucleotide sequence ID" value="NZ_MCRI01000037.1"/>
</dbReference>
<dbReference type="Pfam" id="PF13740">
    <property type="entry name" value="ACT_6"/>
    <property type="match status" value="2"/>
</dbReference>
<dbReference type="InterPro" id="IPR002912">
    <property type="entry name" value="ACT_dom"/>
</dbReference>
<name>A0A1E3GP65_9GAMM</name>
<dbReference type="PROSITE" id="PS51671">
    <property type="entry name" value="ACT"/>
    <property type="match status" value="2"/>
</dbReference>
<dbReference type="AlphaFoldDB" id="A0A1E3GP65"/>
<dbReference type="SUPFAM" id="SSF55021">
    <property type="entry name" value="ACT-like"/>
    <property type="match status" value="2"/>
</dbReference>
<evidence type="ECO:0000313" key="3">
    <source>
        <dbReference type="Proteomes" id="UP000094379"/>
    </source>
</evidence>
<comment type="caution">
    <text evidence="2">The sequence shown here is derived from an EMBL/GenBank/DDBJ whole genome shotgun (WGS) entry which is preliminary data.</text>
</comment>
<protein>
    <recommendedName>
        <fullName evidence="1">ACT domain-containing protein</fullName>
    </recommendedName>
</protein>
<feature type="domain" description="ACT" evidence="1">
    <location>
        <begin position="5"/>
        <end position="80"/>
    </location>
</feature>
<feature type="domain" description="ACT" evidence="1">
    <location>
        <begin position="98"/>
        <end position="175"/>
    </location>
</feature>
<dbReference type="PANTHER" id="PTHR34875:SF6">
    <property type="entry name" value="UPF0237 PROTEIN MJ1558"/>
    <property type="match status" value="1"/>
</dbReference>
<proteinExistence type="predicted"/>
<organism evidence="2 3">
    <name type="scientific">Methylophaga muralis</name>
    <dbReference type="NCBI Taxonomy" id="291169"/>
    <lineage>
        <taxon>Bacteria</taxon>
        <taxon>Pseudomonadati</taxon>
        <taxon>Pseudomonadota</taxon>
        <taxon>Gammaproteobacteria</taxon>
        <taxon>Thiotrichales</taxon>
        <taxon>Piscirickettsiaceae</taxon>
        <taxon>Methylophaga</taxon>
    </lineage>
</organism>
<dbReference type="PANTHER" id="PTHR34875">
    <property type="entry name" value="UPF0237 PROTEIN MJ1558"/>
    <property type="match status" value="1"/>
</dbReference>
<evidence type="ECO:0000313" key="2">
    <source>
        <dbReference type="EMBL" id="ODN65839.1"/>
    </source>
</evidence>
<gene>
    <name evidence="2" type="ORF">A9E74_02405</name>
</gene>
<sequence>MNKALISVLGTDQPGIMAAVATVITEHGGNIENLSQTLLQSVFGALLMVSMPEDKQCEELHEALQQVGQKMRLSIHVDPWDEQLTPWQENTPEVQPYILTVIGPDRRGLVAEVSTHLARHGVNITNIQAIFKGGKNPMDNLMVFEVDVPRSTVMQDLRDALDEVGQRLDIEIDTQHRKIFESVSNISN</sequence>
<dbReference type="InterPro" id="IPR045865">
    <property type="entry name" value="ACT-like_dom_sf"/>
</dbReference>
<evidence type="ECO:0000259" key="1">
    <source>
        <dbReference type="PROSITE" id="PS51671"/>
    </source>
</evidence>
<dbReference type="Gene3D" id="3.30.70.260">
    <property type="match status" value="2"/>
</dbReference>
<dbReference type="InterPro" id="IPR050990">
    <property type="entry name" value="UPF0237/GcvR_regulator"/>
</dbReference>
<dbReference type="STRING" id="291169.A9E74_02405"/>
<accession>A0A1E3GP65</accession>
<reference evidence="2 3" key="1">
    <citation type="submission" date="2016-07" db="EMBL/GenBank/DDBJ databases">
        <title>Draft Genome Sequence of Methylophaga muralis Bur 1.</title>
        <authorList>
            <person name="Vasilenko O.V."/>
            <person name="Doronina N.V."/>
            <person name="Shmareva M.N."/>
            <person name="Tarlachkov S.V."/>
            <person name="Mustakhimov I."/>
            <person name="Trotsenko Y.A."/>
        </authorList>
    </citation>
    <scope>NUCLEOTIDE SEQUENCE [LARGE SCALE GENOMIC DNA]</scope>
    <source>
        <strain evidence="2 3">Bur 1</strain>
    </source>
</reference>